<evidence type="ECO:0000313" key="12">
    <source>
        <dbReference type="Proteomes" id="UP000054279"/>
    </source>
</evidence>
<dbReference type="PANTHER" id="PTHR24287">
    <property type="entry name" value="P450, PUTATIVE (EUROFUNG)-RELATED"/>
    <property type="match status" value="1"/>
</dbReference>
<dbReference type="GO" id="GO:0004497">
    <property type="term" value="F:monooxygenase activity"/>
    <property type="evidence" value="ECO:0007669"/>
    <property type="project" value="UniProtKB-KW"/>
</dbReference>
<evidence type="ECO:0000256" key="3">
    <source>
        <dbReference type="ARBA" id="ARBA00022617"/>
    </source>
</evidence>
<proteinExistence type="inferred from homology"/>
<name>A0A0C9UYF6_SPHS4</name>
<dbReference type="InterPro" id="IPR036396">
    <property type="entry name" value="Cyt_P450_sf"/>
</dbReference>
<keyword evidence="4 8" id="KW-0479">Metal-binding</keyword>
<keyword evidence="10" id="KW-0472">Membrane</keyword>
<keyword evidence="3 8" id="KW-0349">Heme</keyword>
<reference evidence="11 12" key="1">
    <citation type="submission" date="2014-06" db="EMBL/GenBank/DDBJ databases">
        <title>Evolutionary Origins and Diversification of the Mycorrhizal Mutualists.</title>
        <authorList>
            <consortium name="DOE Joint Genome Institute"/>
            <consortium name="Mycorrhizal Genomics Consortium"/>
            <person name="Kohler A."/>
            <person name="Kuo A."/>
            <person name="Nagy L.G."/>
            <person name="Floudas D."/>
            <person name="Copeland A."/>
            <person name="Barry K.W."/>
            <person name="Cichocki N."/>
            <person name="Veneault-Fourrey C."/>
            <person name="LaButti K."/>
            <person name="Lindquist E.A."/>
            <person name="Lipzen A."/>
            <person name="Lundell T."/>
            <person name="Morin E."/>
            <person name="Murat C."/>
            <person name="Riley R."/>
            <person name="Ohm R."/>
            <person name="Sun H."/>
            <person name="Tunlid A."/>
            <person name="Henrissat B."/>
            <person name="Grigoriev I.V."/>
            <person name="Hibbett D.S."/>
            <person name="Martin F."/>
        </authorList>
    </citation>
    <scope>NUCLEOTIDE SEQUENCE [LARGE SCALE GENOMIC DNA]</scope>
    <source>
        <strain evidence="11 12">SS14</strain>
    </source>
</reference>
<dbReference type="PRINTS" id="PR00463">
    <property type="entry name" value="EP450I"/>
</dbReference>
<dbReference type="InterPro" id="IPR017972">
    <property type="entry name" value="Cyt_P450_CS"/>
</dbReference>
<feature type="binding site" description="axial binding residue" evidence="8">
    <location>
        <position position="512"/>
    </location>
    <ligand>
        <name>heme</name>
        <dbReference type="ChEBI" id="CHEBI:30413"/>
    </ligand>
    <ligandPart>
        <name>Fe</name>
        <dbReference type="ChEBI" id="CHEBI:18248"/>
    </ligandPart>
</feature>
<evidence type="ECO:0000256" key="6">
    <source>
        <dbReference type="ARBA" id="ARBA00023004"/>
    </source>
</evidence>
<dbReference type="GO" id="GO:0005506">
    <property type="term" value="F:iron ion binding"/>
    <property type="evidence" value="ECO:0007669"/>
    <property type="project" value="InterPro"/>
</dbReference>
<evidence type="ECO:0000256" key="8">
    <source>
        <dbReference type="PIRSR" id="PIRSR602401-1"/>
    </source>
</evidence>
<feature type="transmembrane region" description="Helical" evidence="10">
    <location>
        <begin position="53"/>
        <end position="75"/>
    </location>
</feature>
<dbReference type="PANTHER" id="PTHR24287:SF1">
    <property type="entry name" value="P450, PUTATIVE (EUROFUNG)-RELATED"/>
    <property type="match status" value="1"/>
</dbReference>
<comment type="similarity">
    <text evidence="2 9">Belongs to the cytochrome P450 family.</text>
</comment>
<keyword evidence="12" id="KW-1185">Reference proteome</keyword>
<dbReference type="GO" id="GO:0016705">
    <property type="term" value="F:oxidoreductase activity, acting on paired donors, with incorporation or reduction of molecular oxygen"/>
    <property type="evidence" value="ECO:0007669"/>
    <property type="project" value="InterPro"/>
</dbReference>
<dbReference type="PROSITE" id="PS00086">
    <property type="entry name" value="CYTOCHROME_P450"/>
    <property type="match status" value="1"/>
</dbReference>
<protein>
    <recommendedName>
        <fullName evidence="13">Cytochrome P450</fullName>
    </recommendedName>
</protein>
<keyword evidence="7 9" id="KW-0503">Monooxygenase</keyword>
<evidence type="ECO:0000256" key="1">
    <source>
        <dbReference type="ARBA" id="ARBA00001971"/>
    </source>
</evidence>
<evidence type="ECO:0000256" key="7">
    <source>
        <dbReference type="ARBA" id="ARBA00023033"/>
    </source>
</evidence>
<dbReference type="GO" id="GO:0020037">
    <property type="term" value="F:heme binding"/>
    <property type="evidence" value="ECO:0007669"/>
    <property type="project" value="InterPro"/>
</dbReference>
<dbReference type="OrthoDB" id="1470350at2759"/>
<dbReference type="Pfam" id="PF00067">
    <property type="entry name" value="p450"/>
    <property type="match status" value="1"/>
</dbReference>
<keyword evidence="5 9" id="KW-0560">Oxidoreductase</keyword>
<dbReference type="PRINTS" id="PR00385">
    <property type="entry name" value="P450"/>
</dbReference>
<dbReference type="CDD" id="cd11063">
    <property type="entry name" value="CYP52"/>
    <property type="match status" value="1"/>
</dbReference>
<evidence type="ECO:0000256" key="10">
    <source>
        <dbReference type="SAM" id="Phobius"/>
    </source>
</evidence>
<accession>A0A0C9UYF6</accession>
<dbReference type="InterPro" id="IPR002401">
    <property type="entry name" value="Cyt_P450_E_grp-I"/>
</dbReference>
<evidence type="ECO:0008006" key="13">
    <source>
        <dbReference type="Google" id="ProtNLM"/>
    </source>
</evidence>
<evidence type="ECO:0000256" key="4">
    <source>
        <dbReference type="ARBA" id="ARBA00022723"/>
    </source>
</evidence>
<evidence type="ECO:0000256" key="5">
    <source>
        <dbReference type="ARBA" id="ARBA00023002"/>
    </source>
</evidence>
<dbReference type="Proteomes" id="UP000054279">
    <property type="component" value="Unassembled WGS sequence"/>
</dbReference>
<keyword evidence="6 8" id="KW-0408">Iron</keyword>
<organism evidence="11 12">
    <name type="scientific">Sphaerobolus stellatus (strain SS14)</name>
    <dbReference type="NCBI Taxonomy" id="990650"/>
    <lineage>
        <taxon>Eukaryota</taxon>
        <taxon>Fungi</taxon>
        <taxon>Dikarya</taxon>
        <taxon>Basidiomycota</taxon>
        <taxon>Agaricomycotina</taxon>
        <taxon>Agaricomycetes</taxon>
        <taxon>Phallomycetidae</taxon>
        <taxon>Geastrales</taxon>
        <taxon>Sphaerobolaceae</taxon>
        <taxon>Sphaerobolus</taxon>
    </lineage>
</organism>
<dbReference type="SUPFAM" id="SSF48264">
    <property type="entry name" value="Cytochrome P450"/>
    <property type="match status" value="1"/>
</dbReference>
<dbReference type="InterPro" id="IPR001128">
    <property type="entry name" value="Cyt_P450"/>
</dbReference>
<comment type="cofactor">
    <cofactor evidence="1 8">
        <name>heme</name>
        <dbReference type="ChEBI" id="CHEBI:30413"/>
    </cofactor>
</comment>
<evidence type="ECO:0000256" key="2">
    <source>
        <dbReference type="ARBA" id="ARBA00010617"/>
    </source>
</evidence>
<dbReference type="AlphaFoldDB" id="A0A0C9UYF6"/>
<keyword evidence="10" id="KW-1133">Transmembrane helix</keyword>
<sequence>MVLTPGLRYILKSILPAFLGPPVVVHSVLLLAHSYYSTSFGTWASNPGILCSIYLFGGIIYYHLFNVVISTKAYLGSRRLGARIMPRVRAWLPSNLGIILKGLSATRKDYYGEVYIDVFHAAGDSSSCSLEILGDDRCITRNPKNIQRILVTDFENYKKGALFADITESLLGTGVFNSDGEMWQFHRKLARPFFSKERVTDLLIFERKAIDCVQKMQQHFDNDLPIDFQDLAARFTMDSAAEFLLGVSTNSLDAPLPLPHNFPDSPRKDAISATPSSRFAKAFGNSLDVLLDRFDLAHLWPVGEIFRDRMKEPMKDVRAFVDAIIRNAMRERDRKGVKQGETLLSHLLDVTDDTKVIIDQTLNILLAGRDTTAALLTFTAYCLALHPEIVQRLRQEISDTLGFARAPTYDDIRKMKYLRAVLHETLRLYPPIPVNIRESINETYWFDDNGEKIYVPPSTRVPYSTFHLQRDPEYWGPDAHIFDPDRWLDSRITRYASNPFIYVPFNAGPRICLGQQFALNEASYFIIRLLQHFDRFDLTPEYQPPHTRVPEEWQDSTTVTPLTRRRPLEKCFLRSHLTLYADGGLWLHAQRAKSAIKRQGSDGSE</sequence>
<keyword evidence="10" id="KW-0812">Transmembrane</keyword>
<dbReference type="Gene3D" id="1.10.630.10">
    <property type="entry name" value="Cytochrome P450"/>
    <property type="match status" value="1"/>
</dbReference>
<dbReference type="HOGENOM" id="CLU_001570_27_0_1"/>
<dbReference type="InterPro" id="IPR047146">
    <property type="entry name" value="Cyt_P450_E_CYP52_fungi"/>
</dbReference>
<feature type="transmembrane region" description="Helical" evidence="10">
    <location>
        <begin position="9"/>
        <end position="33"/>
    </location>
</feature>
<evidence type="ECO:0000313" key="11">
    <source>
        <dbReference type="EMBL" id="KIJ39899.1"/>
    </source>
</evidence>
<dbReference type="EMBL" id="KN837148">
    <property type="protein sequence ID" value="KIJ39899.1"/>
    <property type="molecule type" value="Genomic_DNA"/>
</dbReference>
<gene>
    <name evidence="11" type="ORF">M422DRAFT_257217</name>
</gene>
<evidence type="ECO:0000256" key="9">
    <source>
        <dbReference type="RuleBase" id="RU000461"/>
    </source>
</evidence>